<dbReference type="EMBL" id="JBAWSV010000005">
    <property type="protein sequence ID" value="MEI4830853.1"/>
    <property type="molecule type" value="Genomic_DNA"/>
</dbReference>
<gene>
    <name evidence="5" type="ORF">WAX78_05440</name>
    <name evidence="6" type="ORF">WAX78_15485</name>
</gene>
<evidence type="ECO:0000259" key="4">
    <source>
        <dbReference type="Pfam" id="PF00535"/>
    </source>
</evidence>
<dbReference type="PANTHER" id="PTHR22916:SF51">
    <property type="entry name" value="GLYCOSYLTRANSFERASE EPSH-RELATED"/>
    <property type="match status" value="1"/>
</dbReference>
<sequence>MSKVSIVVPIYNTGEKLHKCIKSILSQTFKDFELILVNDGSTDKSLTICKKYQQQDKRITVINKKNEGSIPTRRKGVEAAKSKYVMFVDADDWIDAKAIETLYEEAVKNNVDITVCNMYRVLGNGILIKKKVESWYFHENKIYNEEEIKRDLVTAYFHGHPFPSSLCAKLYKRELLEESGKYLKKIRFLGDDLFYNMEILLKTRGLKVIGKPFYYYRYGGFTSKYQPYLFDDMVNGYLIQEEIIEEYYHNTTEKNYNGISIMLLNTFKACLLNVFNSNFNEFEIKNLIQFYISNNTVIKCVSNGGAIKFFPKEYLNAIRNKDTEYLYHLGESMYKRARIRKSLINILSKIC</sequence>
<reference evidence="5 7" key="1">
    <citation type="submission" date="2024-01" db="EMBL/GenBank/DDBJ databases">
        <title>Seven novel Bacillus-like species.</title>
        <authorList>
            <person name="Liu G."/>
        </authorList>
    </citation>
    <scope>NUCLEOTIDE SEQUENCE [LARGE SCALE GENOMIC DNA]</scope>
    <source>
        <strain evidence="5 7">FJAT-53711</strain>
    </source>
</reference>
<dbReference type="PANTHER" id="PTHR22916">
    <property type="entry name" value="GLYCOSYLTRANSFERASE"/>
    <property type="match status" value="1"/>
</dbReference>
<feature type="domain" description="Glycosyltransferase 2-like" evidence="4">
    <location>
        <begin position="5"/>
        <end position="151"/>
    </location>
</feature>
<accession>A0ABU8FSD5</accession>
<dbReference type="EC" id="2.4.-.-" evidence="5"/>
<evidence type="ECO:0000313" key="6">
    <source>
        <dbReference type="EMBL" id="MEI4830853.1"/>
    </source>
</evidence>
<comment type="caution">
    <text evidence="5">The sequence shown here is derived from an EMBL/GenBank/DDBJ whole genome shotgun (WGS) entry which is preliminary data.</text>
</comment>
<protein>
    <submittedName>
        <fullName evidence="5">Glycosyltransferase family 2 protein</fullName>
        <ecNumber evidence="5">2.4.-.-</ecNumber>
    </submittedName>
</protein>
<dbReference type="SUPFAM" id="SSF53448">
    <property type="entry name" value="Nucleotide-diphospho-sugar transferases"/>
    <property type="match status" value="1"/>
</dbReference>
<dbReference type="GO" id="GO:0016757">
    <property type="term" value="F:glycosyltransferase activity"/>
    <property type="evidence" value="ECO:0007669"/>
    <property type="project" value="UniProtKB-KW"/>
</dbReference>
<evidence type="ECO:0000256" key="3">
    <source>
        <dbReference type="ARBA" id="ARBA00022679"/>
    </source>
</evidence>
<keyword evidence="3 5" id="KW-0808">Transferase</keyword>
<dbReference type="EMBL" id="JBAWSV010000001">
    <property type="protein sequence ID" value="MEI4828894.1"/>
    <property type="molecule type" value="Genomic_DNA"/>
</dbReference>
<keyword evidence="7" id="KW-1185">Reference proteome</keyword>
<dbReference type="Pfam" id="PF00535">
    <property type="entry name" value="Glycos_transf_2"/>
    <property type="match status" value="1"/>
</dbReference>
<evidence type="ECO:0000256" key="1">
    <source>
        <dbReference type="ARBA" id="ARBA00006739"/>
    </source>
</evidence>
<dbReference type="RefSeq" id="WP_336481242.1">
    <property type="nucleotide sequence ID" value="NZ_JBAWSV010000001.1"/>
</dbReference>
<proteinExistence type="inferred from homology"/>
<keyword evidence="2 5" id="KW-0328">Glycosyltransferase</keyword>
<evidence type="ECO:0000313" key="5">
    <source>
        <dbReference type="EMBL" id="MEI4828894.1"/>
    </source>
</evidence>
<name>A0ABU8FSD5_9BACI</name>
<evidence type="ECO:0000313" key="7">
    <source>
        <dbReference type="Proteomes" id="UP001367922"/>
    </source>
</evidence>
<comment type="similarity">
    <text evidence="1">Belongs to the glycosyltransferase 2 family.</text>
</comment>
<dbReference type="InterPro" id="IPR029044">
    <property type="entry name" value="Nucleotide-diphossugar_trans"/>
</dbReference>
<evidence type="ECO:0000256" key="2">
    <source>
        <dbReference type="ARBA" id="ARBA00022676"/>
    </source>
</evidence>
<dbReference type="Proteomes" id="UP001367922">
    <property type="component" value="Unassembled WGS sequence"/>
</dbReference>
<organism evidence="5 7">
    <name type="scientific">Bacillus yunxiaonensis</name>
    <dbReference type="NCBI Taxonomy" id="3127665"/>
    <lineage>
        <taxon>Bacteria</taxon>
        <taxon>Bacillati</taxon>
        <taxon>Bacillota</taxon>
        <taxon>Bacilli</taxon>
        <taxon>Bacillales</taxon>
        <taxon>Bacillaceae</taxon>
        <taxon>Bacillus</taxon>
    </lineage>
</organism>
<dbReference type="Gene3D" id="3.90.550.10">
    <property type="entry name" value="Spore Coat Polysaccharide Biosynthesis Protein SpsA, Chain A"/>
    <property type="match status" value="1"/>
</dbReference>
<dbReference type="InterPro" id="IPR001173">
    <property type="entry name" value="Glyco_trans_2-like"/>
</dbReference>
<dbReference type="CDD" id="cd00761">
    <property type="entry name" value="Glyco_tranf_GTA_type"/>
    <property type="match status" value="1"/>
</dbReference>